<protein>
    <submittedName>
        <fullName evidence="3">Molybdopterin-synthase adenylyltransferase</fullName>
        <ecNumber evidence="3">2.7.7.80</ecNumber>
    </submittedName>
</protein>
<dbReference type="InterPro" id="IPR000594">
    <property type="entry name" value="ThiF_NAD_FAD-bd"/>
</dbReference>
<keyword evidence="3" id="KW-0808">Transferase</keyword>
<evidence type="ECO:0000256" key="1">
    <source>
        <dbReference type="ARBA" id="ARBA00009919"/>
    </source>
</evidence>
<dbReference type="GO" id="GO:0008146">
    <property type="term" value="F:sulfotransferase activity"/>
    <property type="evidence" value="ECO:0007669"/>
    <property type="project" value="TreeGrafter"/>
</dbReference>
<dbReference type="EMBL" id="CADCVV010000074">
    <property type="protein sequence ID" value="CAA9495837.1"/>
    <property type="molecule type" value="Genomic_DNA"/>
</dbReference>
<evidence type="ECO:0000313" key="3">
    <source>
        <dbReference type="EMBL" id="CAA9495837.1"/>
    </source>
</evidence>
<keyword evidence="3" id="KW-0548">Nucleotidyltransferase</keyword>
<proteinExistence type="inferred from homology"/>
<dbReference type="FunFam" id="3.40.50.720:FF:000080">
    <property type="entry name" value="Thiazole biosynthesis adenylyltransferase ThiF"/>
    <property type="match status" value="1"/>
</dbReference>
<reference evidence="3" key="1">
    <citation type="submission" date="2020-02" db="EMBL/GenBank/DDBJ databases">
        <authorList>
            <person name="Meier V. D."/>
        </authorList>
    </citation>
    <scope>NUCLEOTIDE SEQUENCE</scope>
    <source>
        <strain evidence="3">AVDCRST_MAG17</strain>
    </source>
</reference>
<dbReference type="PANTHER" id="PTHR10953">
    <property type="entry name" value="UBIQUITIN-ACTIVATING ENZYME E1"/>
    <property type="match status" value="1"/>
</dbReference>
<dbReference type="GO" id="GO:0005829">
    <property type="term" value="C:cytosol"/>
    <property type="evidence" value="ECO:0007669"/>
    <property type="project" value="TreeGrafter"/>
</dbReference>
<dbReference type="EC" id="2.7.7.80" evidence="3"/>
<organism evidence="3">
    <name type="scientific">uncultured Solirubrobacterales bacterium</name>
    <dbReference type="NCBI Taxonomy" id="768556"/>
    <lineage>
        <taxon>Bacteria</taxon>
        <taxon>Bacillati</taxon>
        <taxon>Actinomycetota</taxon>
        <taxon>Thermoleophilia</taxon>
        <taxon>Solirubrobacterales</taxon>
        <taxon>environmental samples</taxon>
    </lineage>
</organism>
<gene>
    <name evidence="3" type="ORF">AVDCRST_MAG17-1091</name>
</gene>
<dbReference type="SUPFAM" id="SSF69572">
    <property type="entry name" value="Activating enzymes of the ubiquitin-like proteins"/>
    <property type="match status" value="1"/>
</dbReference>
<evidence type="ECO:0000259" key="2">
    <source>
        <dbReference type="Pfam" id="PF00899"/>
    </source>
</evidence>
<dbReference type="CDD" id="cd00757">
    <property type="entry name" value="ThiF_MoeB_HesA_family"/>
    <property type="match status" value="1"/>
</dbReference>
<accession>A0A6J4SKN9</accession>
<name>A0A6J4SKN9_9ACTN</name>
<dbReference type="Pfam" id="PF00899">
    <property type="entry name" value="ThiF"/>
    <property type="match status" value="1"/>
</dbReference>
<dbReference type="InterPro" id="IPR045886">
    <property type="entry name" value="ThiF/MoeB/HesA"/>
</dbReference>
<dbReference type="GO" id="GO:0004792">
    <property type="term" value="F:thiosulfate-cyanide sulfurtransferase activity"/>
    <property type="evidence" value="ECO:0007669"/>
    <property type="project" value="TreeGrafter"/>
</dbReference>
<dbReference type="Gene3D" id="3.40.50.720">
    <property type="entry name" value="NAD(P)-binding Rossmann-like Domain"/>
    <property type="match status" value="1"/>
</dbReference>
<sequence>MTLSDSELVRYSRQLVMSEWSGAAQGRLRSASAMVIGAGALGSPAATYLAAAGVGRIGVVDDDEVELSNLHRQPLHLTPDMGARKAENAAVKLGFLNPEVVIEPFPARLEAANAEALLAGTDVVVDCSDSFATRYLVNDTCCALGIPLVEAGVLGLAGLVMSIRPGESACYRCAFPVEPEPGSVPSCREAGVLGAVGGIVGSFQALEAIKLLTGVGEPLLDRVLQLDGASAAPMAVTTRRREDCPACGGPAAASVTRAAVEEPV</sequence>
<feature type="domain" description="THIF-type NAD/FAD binding fold" evidence="2">
    <location>
        <begin position="11"/>
        <end position="245"/>
    </location>
</feature>
<dbReference type="GO" id="GO:0061605">
    <property type="term" value="F:molybdopterin-synthase adenylyltransferase activity"/>
    <property type="evidence" value="ECO:0007669"/>
    <property type="project" value="UniProtKB-EC"/>
</dbReference>
<dbReference type="AlphaFoldDB" id="A0A6J4SKN9"/>
<comment type="similarity">
    <text evidence="1">Belongs to the HesA/MoeB/ThiF family.</text>
</comment>
<dbReference type="PANTHER" id="PTHR10953:SF102">
    <property type="entry name" value="ADENYLYLTRANSFERASE AND SULFURTRANSFERASE MOCS3"/>
    <property type="match status" value="1"/>
</dbReference>
<dbReference type="GO" id="GO:0008641">
    <property type="term" value="F:ubiquitin-like modifier activating enzyme activity"/>
    <property type="evidence" value="ECO:0007669"/>
    <property type="project" value="InterPro"/>
</dbReference>
<dbReference type="InterPro" id="IPR035985">
    <property type="entry name" value="Ubiquitin-activating_enz"/>
</dbReference>